<gene>
    <name evidence="4" type="ORF">EUB48_08985</name>
</gene>
<sequence length="137" mass="14796">MKTPISSMMQRSVWTASMDDSIEVVERLVADKGLSWVPVQDPGGAIVGVISASDLLQFHATRRDAQQVRAWELCTYKPVTVTPDADASSVAWMMATHGIHHVVVMEGDLLQGVVSSLDFVRRFAAEGAAAPDQESGN</sequence>
<dbReference type="InterPro" id="IPR051257">
    <property type="entry name" value="Diverse_CBS-Domain"/>
</dbReference>
<feature type="domain" description="CBS" evidence="3">
    <location>
        <begin position="9"/>
        <end position="65"/>
    </location>
</feature>
<protein>
    <submittedName>
        <fullName evidence="4">CBS domain-containing protein</fullName>
    </submittedName>
</protein>
<keyword evidence="1 2" id="KW-0129">CBS domain</keyword>
<evidence type="ECO:0000256" key="1">
    <source>
        <dbReference type="ARBA" id="ARBA00023122"/>
    </source>
</evidence>
<dbReference type="PANTHER" id="PTHR43080">
    <property type="entry name" value="CBS DOMAIN-CONTAINING PROTEIN CBSX3, MITOCHONDRIAL"/>
    <property type="match status" value="1"/>
</dbReference>
<name>A0A515DAH5_9BURK</name>
<dbReference type="Pfam" id="PF00571">
    <property type="entry name" value="CBS"/>
    <property type="match status" value="2"/>
</dbReference>
<keyword evidence="5" id="KW-1185">Reference proteome</keyword>
<proteinExistence type="predicted"/>
<evidence type="ECO:0000313" key="5">
    <source>
        <dbReference type="Proteomes" id="UP000316798"/>
    </source>
</evidence>
<organism evidence="4 5">
    <name type="scientific">Rhodoferax sediminis</name>
    <dbReference type="NCBI Taxonomy" id="2509614"/>
    <lineage>
        <taxon>Bacteria</taxon>
        <taxon>Pseudomonadati</taxon>
        <taxon>Pseudomonadota</taxon>
        <taxon>Betaproteobacteria</taxon>
        <taxon>Burkholderiales</taxon>
        <taxon>Comamonadaceae</taxon>
        <taxon>Rhodoferax</taxon>
    </lineage>
</organism>
<dbReference type="RefSeq" id="WP_142818561.1">
    <property type="nucleotide sequence ID" value="NZ_CP035503.1"/>
</dbReference>
<dbReference type="InterPro" id="IPR000644">
    <property type="entry name" value="CBS_dom"/>
</dbReference>
<dbReference type="OrthoDB" id="9793295at2"/>
<dbReference type="EMBL" id="CP035503">
    <property type="protein sequence ID" value="QDL37390.1"/>
    <property type="molecule type" value="Genomic_DNA"/>
</dbReference>
<dbReference type="AlphaFoldDB" id="A0A515DAH5"/>
<dbReference type="Proteomes" id="UP000316798">
    <property type="component" value="Chromosome"/>
</dbReference>
<evidence type="ECO:0000256" key="2">
    <source>
        <dbReference type="PROSITE-ProRule" id="PRU00703"/>
    </source>
</evidence>
<accession>A0A515DAH5</accession>
<dbReference type="Gene3D" id="3.10.580.10">
    <property type="entry name" value="CBS-domain"/>
    <property type="match status" value="1"/>
</dbReference>
<evidence type="ECO:0000313" key="4">
    <source>
        <dbReference type="EMBL" id="QDL37390.1"/>
    </source>
</evidence>
<feature type="domain" description="CBS" evidence="3">
    <location>
        <begin position="74"/>
        <end position="130"/>
    </location>
</feature>
<dbReference type="PROSITE" id="PS51371">
    <property type="entry name" value="CBS"/>
    <property type="match status" value="2"/>
</dbReference>
<dbReference type="SUPFAM" id="SSF54631">
    <property type="entry name" value="CBS-domain pair"/>
    <property type="match status" value="1"/>
</dbReference>
<dbReference type="InterPro" id="IPR046342">
    <property type="entry name" value="CBS_dom_sf"/>
</dbReference>
<dbReference type="SMART" id="SM00116">
    <property type="entry name" value="CBS"/>
    <property type="match status" value="2"/>
</dbReference>
<dbReference type="KEGG" id="rhf:EUB48_08985"/>
<dbReference type="PANTHER" id="PTHR43080:SF2">
    <property type="entry name" value="CBS DOMAIN-CONTAINING PROTEIN"/>
    <property type="match status" value="1"/>
</dbReference>
<reference evidence="4 5" key="1">
    <citation type="submission" date="2019-01" db="EMBL/GenBank/DDBJ databases">
        <title>Genomic insights into a novel species Rhodoferax sp.</title>
        <authorList>
            <person name="Jin L."/>
        </authorList>
    </citation>
    <scope>NUCLEOTIDE SEQUENCE [LARGE SCALE GENOMIC DNA]</scope>
    <source>
        <strain evidence="4 5">CHu59-6-5</strain>
    </source>
</reference>
<evidence type="ECO:0000259" key="3">
    <source>
        <dbReference type="PROSITE" id="PS51371"/>
    </source>
</evidence>